<evidence type="ECO:0008006" key="3">
    <source>
        <dbReference type="Google" id="ProtNLM"/>
    </source>
</evidence>
<proteinExistence type="predicted"/>
<accession>A0ABV3ZJF2</accession>
<evidence type="ECO:0000313" key="2">
    <source>
        <dbReference type="Proteomes" id="UP001560573"/>
    </source>
</evidence>
<gene>
    <name evidence="1" type="ORF">QTN47_19250</name>
</gene>
<name>A0ABV3ZJF2_9BACT</name>
<reference evidence="1 2" key="1">
    <citation type="submission" date="2023-07" db="EMBL/GenBank/DDBJ databases">
        <authorList>
            <person name="Lian W.-H."/>
        </authorList>
    </citation>
    <scope>NUCLEOTIDE SEQUENCE [LARGE SCALE GENOMIC DNA]</scope>
    <source>
        <strain evidence="1 2">SYSU DXS3180</strain>
    </source>
</reference>
<organism evidence="1 2">
    <name type="scientific">Danxiaibacter flavus</name>
    <dbReference type="NCBI Taxonomy" id="3049108"/>
    <lineage>
        <taxon>Bacteria</taxon>
        <taxon>Pseudomonadati</taxon>
        <taxon>Bacteroidota</taxon>
        <taxon>Chitinophagia</taxon>
        <taxon>Chitinophagales</taxon>
        <taxon>Chitinophagaceae</taxon>
        <taxon>Danxiaibacter</taxon>
    </lineage>
</organism>
<sequence>MIPSTKTFIVKFIHYLGGKVSLAMQACVCISERSRKILVKDIRIQNKISSASLIPDLEIMAVKDGETTQWVHSDSERESDLSREVGNAIQLNLKENEMLPSFS</sequence>
<evidence type="ECO:0000313" key="1">
    <source>
        <dbReference type="EMBL" id="MEX6689650.1"/>
    </source>
</evidence>
<protein>
    <recommendedName>
        <fullName evidence="3">DUF302 domain-containing protein</fullName>
    </recommendedName>
</protein>
<dbReference type="EMBL" id="JAULBC010000006">
    <property type="protein sequence ID" value="MEX6689650.1"/>
    <property type="molecule type" value="Genomic_DNA"/>
</dbReference>
<dbReference type="Proteomes" id="UP001560573">
    <property type="component" value="Unassembled WGS sequence"/>
</dbReference>
<dbReference type="RefSeq" id="WP_369331057.1">
    <property type="nucleotide sequence ID" value="NZ_JAULBC010000006.1"/>
</dbReference>
<comment type="caution">
    <text evidence="1">The sequence shown here is derived from an EMBL/GenBank/DDBJ whole genome shotgun (WGS) entry which is preliminary data.</text>
</comment>
<keyword evidence="2" id="KW-1185">Reference proteome</keyword>